<proteinExistence type="predicted"/>
<keyword evidence="3" id="KW-1185">Reference proteome</keyword>
<dbReference type="EMBL" id="JACCFM010000001">
    <property type="protein sequence ID" value="NYJ20507.1"/>
    <property type="molecule type" value="Genomic_DNA"/>
</dbReference>
<dbReference type="AlphaFoldDB" id="A0A7Z0EGJ2"/>
<keyword evidence="1" id="KW-0472">Membrane</keyword>
<evidence type="ECO:0000256" key="1">
    <source>
        <dbReference type="SAM" id="Phobius"/>
    </source>
</evidence>
<name>A0A7Z0EGJ2_9MICO</name>
<comment type="caution">
    <text evidence="2">The sequence shown here is derived from an EMBL/GenBank/DDBJ whole genome shotgun (WGS) entry which is preliminary data.</text>
</comment>
<keyword evidence="1" id="KW-1133">Transmembrane helix</keyword>
<reference evidence="2 3" key="1">
    <citation type="submission" date="2020-07" db="EMBL/GenBank/DDBJ databases">
        <title>Sequencing the genomes of 1000 actinobacteria strains.</title>
        <authorList>
            <person name="Klenk H.-P."/>
        </authorList>
    </citation>
    <scope>NUCLEOTIDE SEQUENCE [LARGE SCALE GENOMIC DNA]</scope>
    <source>
        <strain evidence="2 3">LI1</strain>
    </source>
</reference>
<evidence type="ECO:0000313" key="3">
    <source>
        <dbReference type="Proteomes" id="UP000537260"/>
    </source>
</evidence>
<evidence type="ECO:0008006" key="4">
    <source>
        <dbReference type="Google" id="ProtNLM"/>
    </source>
</evidence>
<sequence>MPSDELSIQTTLRLRPHWRHFSHWAFALAALLVPIFGVIYWLTIPDGPWVAVTVAMLTIVLGVTLGLTAFRRTEIRIQDDQLSERGFLGRTTQTPLAAIDCIQLIDIYRPNTLDVLPHLFVTGPNGRMILRMRGQFWSRSEMESVIDRIGIPLSPAGEPLTLAEVHHTHPELLYWFERPLRARAAL</sequence>
<feature type="transmembrane region" description="Helical" evidence="1">
    <location>
        <begin position="49"/>
        <end position="70"/>
    </location>
</feature>
<feature type="transmembrane region" description="Helical" evidence="1">
    <location>
        <begin position="21"/>
        <end position="43"/>
    </location>
</feature>
<protein>
    <recommendedName>
        <fullName evidence="4">DUF3093 domain-containing protein</fullName>
    </recommendedName>
</protein>
<gene>
    <name evidence="2" type="ORF">HNR05_002298</name>
</gene>
<accession>A0A7Z0EGJ2</accession>
<evidence type="ECO:0000313" key="2">
    <source>
        <dbReference type="EMBL" id="NYJ20507.1"/>
    </source>
</evidence>
<dbReference type="RefSeq" id="WP_179579112.1">
    <property type="nucleotide sequence ID" value="NZ_JACCFM010000001.1"/>
</dbReference>
<dbReference type="Proteomes" id="UP000537260">
    <property type="component" value="Unassembled WGS sequence"/>
</dbReference>
<keyword evidence="1" id="KW-0812">Transmembrane</keyword>
<organism evidence="2 3">
    <name type="scientific">Glaciibacter psychrotolerans</name>
    <dbReference type="NCBI Taxonomy" id="670054"/>
    <lineage>
        <taxon>Bacteria</taxon>
        <taxon>Bacillati</taxon>
        <taxon>Actinomycetota</taxon>
        <taxon>Actinomycetes</taxon>
        <taxon>Micrococcales</taxon>
        <taxon>Microbacteriaceae</taxon>
        <taxon>Glaciibacter</taxon>
    </lineage>
</organism>